<sequence>MSDPITVSPSDLPLQCLYRWERERSNQTYLTQPTGGGAVQDISWSEAAGQVR</sequence>
<proteinExistence type="predicted"/>
<comment type="caution">
    <text evidence="2">The sequence shown here is derived from an EMBL/GenBank/DDBJ whole genome shotgun (WGS) entry which is preliminary data.</text>
</comment>
<evidence type="ECO:0000313" key="2">
    <source>
        <dbReference type="EMBL" id="EFK95981.1"/>
    </source>
</evidence>
<dbReference type="GO" id="GO:0016874">
    <property type="term" value="F:ligase activity"/>
    <property type="evidence" value="ECO:0007669"/>
    <property type="project" value="UniProtKB-KW"/>
</dbReference>
<dbReference type="EMBL" id="ADZX01000598">
    <property type="protein sequence ID" value="EFK95981.1"/>
    <property type="molecule type" value="Genomic_DNA"/>
</dbReference>
<dbReference type="AlphaFoldDB" id="D9PKD4"/>
<feature type="region of interest" description="Disordered" evidence="1">
    <location>
        <begin position="29"/>
        <end position="52"/>
    </location>
</feature>
<protein>
    <submittedName>
        <fullName evidence="2">AMP-dependent synthetase and ligase</fullName>
    </submittedName>
</protein>
<gene>
    <name evidence="2" type="ORF">LDC_1999</name>
</gene>
<feature type="non-terminal residue" evidence="2">
    <location>
        <position position="52"/>
    </location>
</feature>
<accession>D9PKD4</accession>
<evidence type="ECO:0000256" key="1">
    <source>
        <dbReference type="SAM" id="MobiDB-lite"/>
    </source>
</evidence>
<reference evidence="2" key="2">
    <citation type="journal article" date="2011" name="Microb. Ecol.">
        <title>Taxonomic and Functional Metagenomic Profiling of the Microbial Community in the Anoxic Sediment of a Sub-saline Shallow Lake (Laguna de Carrizo, Central Spain).</title>
        <authorList>
            <person name="Ferrer M."/>
            <person name="Guazzaroni M.E."/>
            <person name="Richter M."/>
            <person name="Garcia-Salamanca A."/>
            <person name="Yarza P."/>
            <person name="Suarez-Suarez A."/>
            <person name="Solano J."/>
            <person name="Alcaide M."/>
            <person name="van Dillewijn P."/>
            <person name="Molina-Henares M.A."/>
            <person name="Lopez-Cortes N."/>
            <person name="Al-Ramahi Y."/>
            <person name="Guerrero C."/>
            <person name="Acosta A."/>
            <person name="de Eugenio L.I."/>
            <person name="Martinez V."/>
            <person name="Marques S."/>
            <person name="Rojo F."/>
            <person name="Santero E."/>
            <person name="Genilloud O."/>
            <person name="Perez-Perez J."/>
            <person name="Rossello-Mora R."/>
            <person name="Ramos J.L."/>
        </authorList>
    </citation>
    <scope>NUCLEOTIDE SEQUENCE</scope>
</reference>
<keyword evidence="2" id="KW-0436">Ligase</keyword>
<reference evidence="2" key="1">
    <citation type="submission" date="2010-07" db="EMBL/GenBank/DDBJ databases">
        <authorList>
            <consortium name="CONSOLIDER consortium CSD2007-00005"/>
            <person name="Guazzaroni M.-E."/>
            <person name="Richter M."/>
            <person name="Garcia-Salamanca A."/>
            <person name="Yarza P."/>
            <person name="Ferrer M."/>
        </authorList>
    </citation>
    <scope>NUCLEOTIDE SEQUENCE</scope>
</reference>
<name>D9PKD4_9ZZZZ</name>
<organism evidence="2">
    <name type="scientific">sediment metagenome</name>
    <dbReference type="NCBI Taxonomy" id="749907"/>
    <lineage>
        <taxon>unclassified sequences</taxon>
        <taxon>metagenomes</taxon>
        <taxon>ecological metagenomes</taxon>
    </lineage>
</organism>